<dbReference type="CDD" id="cd12797">
    <property type="entry name" value="M23_peptidase"/>
    <property type="match status" value="1"/>
</dbReference>
<dbReference type="RefSeq" id="WP_007623050.1">
    <property type="nucleotide sequence ID" value="NZ_BANX01000026.1"/>
</dbReference>
<keyword evidence="3" id="KW-1185">Reference proteome</keyword>
<protein>
    <recommendedName>
        <fullName evidence="1">M23ase beta-sheet core domain-containing protein</fullName>
    </recommendedName>
</protein>
<accession>M0QMA6</accession>
<organism evidence="2 3">
    <name type="scientific">Gordonia soli NBRC 108243</name>
    <dbReference type="NCBI Taxonomy" id="1223545"/>
    <lineage>
        <taxon>Bacteria</taxon>
        <taxon>Bacillati</taxon>
        <taxon>Actinomycetota</taxon>
        <taxon>Actinomycetes</taxon>
        <taxon>Mycobacteriales</taxon>
        <taxon>Gordoniaceae</taxon>
        <taxon>Gordonia</taxon>
    </lineage>
</organism>
<dbReference type="STRING" id="1223545.GS4_26_01610"/>
<dbReference type="Gene3D" id="2.70.70.10">
    <property type="entry name" value="Glucose Permease (Domain IIA)"/>
    <property type="match status" value="1"/>
</dbReference>
<sequence>MHEVVAAADDYADQVPDAPRPVGIEEADGNHVILKLSNGVYAFYAHLKSGTVGVRVGQRVTSGQEVGRM</sequence>
<dbReference type="SUPFAM" id="SSF51261">
    <property type="entry name" value="Duplicated hybrid motif"/>
    <property type="match status" value="1"/>
</dbReference>
<evidence type="ECO:0000313" key="2">
    <source>
        <dbReference type="EMBL" id="GAC69713.1"/>
    </source>
</evidence>
<evidence type="ECO:0000259" key="1">
    <source>
        <dbReference type="Pfam" id="PF01551"/>
    </source>
</evidence>
<proteinExistence type="predicted"/>
<dbReference type="AlphaFoldDB" id="M0QMA6"/>
<comment type="caution">
    <text evidence="2">The sequence shown here is derived from an EMBL/GenBank/DDBJ whole genome shotgun (WGS) entry which is preliminary data.</text>
</comment>
<gene>
    <name evidence="2" type="ORF">GS4_26_01610</name>
</gene>
<dbReference type="eggNOG" id="COG0739">
    <property type="taxonomic scope" value="Bacteria"/>
</dbReference>
<dbReference type="InterPro" id="IPR016047">
    <property type="entry name" value="M23ase_b-sheet_dom"/>
</dbReference>
<feature type="domain" description="M23ase beta-sheet core" evidence="1">
    <location>
        <begin position="27"/>
        <end position="69"/>
    </location>
</feature>
<dbReference type="Pfam" id="PF01551">
    <property type="entry name" value="Peptidase_M23"/>
    <property type="match status" value="1"/>
</dbReference>
<name>M0QMA6_9ACTN</name>
<reference evidence="2 3" key="1">
    <citation type="submission" date="2013-01" db="EMBL/GenBank/DDBJ databases">
        <title>Whole genome shotgun sequence of Gordonia soli NBRC 108243.</title>
        <authorList>
            <person name="Isaki-Nakamura S."/>
            <person name="Hosoyama A."/>
            <person name="Tsuchikane K."/>
            <person name="Ando Y."/>
            <person name="Baba S."/>
            <person name="Ohji S."/>
            <person name="Hamada M."/>
            <person name="Tamura T."/>
            <person name="Yamazoe A."/>
            <person name="Yamazaki S."/>
            <person name="Fujita N."/>
        </authorList>
    </citation>
    <scope>NUCLEOTIDE SEQUENCE [LARGE SCALE GENOMIC DNA]</scope>
    <source>
        <strain evidence="2 3">NBRC 108243</strain>
    </source>
</reference>
<dbReference type="Proteomes" id="UP000011666">
    <property type="component" value="Unassembled WGS sequence"/>
</dbReference>
<evidence type="ECO:0000313" key="3">
    <source>
        <dbReference type="Proteomes" id="UP000011666"/>
    </source>
</evidence>
<dbReference type="EMBL" id="BANX01000026">
    <property type="protein sequence ID" value="GAC69713.1"/>
    <property type="molecule type" value="Genomic_DNA"/>
</dbReference>
<dbReference type="InterPro" id="IPR011055">
    <property type="entry name" value="Dup_hybrid_motif"/>
</dbReference>